<dbReference type="AlphaFoldDB" id="A0A2R7Y7U1"/>
<dbReference type="EMBL" id="NDWU01000006">
    <property type="protein sequence ID" value="PUA32922.1"/>
    <property type="molecule type" value="Genomic_DNA"/>
</dbReference>
<dbReference type="Pfam" id="PF09889">
    <property type="entry name" value="DUF2116"/>
    <property type="match status" value="1"/>
</dbReference>
<dbReference type="Proteomes" id="UP000244066">
    <property type="component" value="Unassembled WGS sequence"/>
</dbReference>
<comment type="caution">
    <text evidence="1">The sequence shown here is derived from an EMBL/GenBank/DDBJ whole genome shotgun (WGS) entry which is preliminary data.</text>
</comment>
<organism evidence="1 2">
    <name type="scientific">Candidatus Terraquivivens tikiterensis</name>
    <dbReference type="NCBI Taxonomy" id="1980982"/>
    <lineage>
        <taxon>Archaea</taxon>
        <taxon>Nitrososphaerota</taxon>
        <taxon>Candidatus Wolframiiraptoraceae</taxon>
        <taxon>Candidatus Terraquivivens</taxon>
    </lineage>
</organism>
<evidence type="ECO:0000313" key="1">
    <source>
        <dbReference type="EMBL" id="PUA32922.1"/>
    </source>
</evidence>
<dbReference type="InterPro" id="IPR019216">
    <property type="entry name" value="DUF2116_treble_clef"/>
</dbReference>
<protein>
    <recommendedName>
        <fullName evidence="3">DUF2116 family Zn-ribbon domain-containing protein</fullName>
    </recommendedName>
</protein>
<evidence type="ECO:0000313" key="2">
    <source>
        <dbReference type="Proteomes" id="UP000244066"/>
    </source>
</evidence>
<proteinExistence type="predicted"/>
<reference evidence="1 2" key="1">
    <citation type="submission" date="2017-04" db="EMBL/GenBank/DDBJ databases">
        <title>Draft Aigarchaeota genome from a New Zealand hot spring.</title>
        <authorList>
            <person name="Reysenbach A.-L."/>
            <person name="Donaho J.A."/>
            <person name="Gerhart J."/>
            <person name="Kelley J.F."/>
            <person name="Kouba K."/>
            <person name="Podar M."/>
            <person name="Stott M."/>
        </authorList>
    </citation>
    <scope>NUCLEOTIDE SEQUENCE [LARGE SCALE GENOMIC DNA]</scope>
    <source>
        <strain evidence="1">NZ13_MG1</strain>
    </source>
</reference>
<evidence type="ECO:0008006" key="3">
    <source>
        <dbReference type="Google" id="ProtNLM"/>
    </source>
</evidence>
<gene>
    <name evidence="1" type="ORF">B9J98_03270</name>
</gene>
<name>A0A2R7Y7U1_9ARCH</name>
<accession>A0A2R7Y7U1</accession>
<sequence>MGQQKKEKPKIVDHRHCIVCGRAIPPDEQVCSPDCREKLELSKEKEQEDDVNNLRRYGSRYINLLSA</sequence>